<dbReference type="KEGG" id="glz:GLAREA_11877"/>
<dbReference type="HOGENOM" id="CLU_1949013_0_0_1"/>
<evidence type="ECO:0000256" key="1">
    <source>
        <dbReference type="SAM" id="MobiDB-lite"/>
    </source>
</evidence>
<organism evidence="2 3">
    <name type="scientific">Glarea lozoyensis (strain ATCC 20868 / MF5171)</name>
    <dbReference type="NCBI Taxonomy" id="1116229"/>
    <lineage>
        <taxon>Eukaryota</taxon>
        <taxon>Fungi</taxon>
        <taxon>Dikarya</taxon>
        <taxon>Ascomycota</taxon>
        <taxon>Pezizomycotina</taxon>
        <taxon>Leotiomycetes</taxon>
        <taxon>Helotiales</taxon>
        <taxon>Helotiaceae</taxon>
        <taxon>Glarea</taxon>
    </lineage>
</organism>
<dbReference type="RefSeq" id="XP_008080850.1">
    <property type="nucleotide sequence ID" value="XM_008082659.1"/>
</dbReference>
<keyword evidence="3" id="KW-1185">Reference proteome</keyword>
<accession>S3D1Y3</accession>
<name>S3D1Y3_GLAL2</name>
<dbReference type="EMBL" id="KE145360">
    <property type="protein sequence ID" value="EPE31795.1"/>
    <property type="molecule type" value="Genomic_DNA"/>
</dbReference>
<evidence type="ECO:0000313" key="2">
    <source>
        <dbReference type="EMBL" id="EPE31795.1"/>
    </source>
</evidence>
<reference evidence="2 3" key="1">
    <citation type="journal article" date="2013" name="BMC Genomics">
        <title>Genomics-driven discovery of the pneumocandin biosynthetic gene cluster in the fungus Glarea lozoyensis.</title>
        <authorList>
            <person name="Chen L."/>
            <person name="Yue Q."/>
            <person name="Zhang X."/>
            <person name="Xiang M."/>
            <person name="Wang C."/>
            <person name="Li S."/>
            <person name="Che Y."/>
            <person name="Ortiz-Lopez F.J."/>
            <person name="Bills G.F."/>
            <person name="Liu X."/>
            <person name="An Z."/>
        </authorList>
    </citation>
    <scope>NUCLEOTIDE SEQUENCE [LARGE SCALE GENOMIC DNA]</scope>
    <source>
        <strain evidence="3">ATCC 20868 / MF5171</strain>
    </source>
</reference>
<feature type="compositionally biased region" description="Polar residues" evidence="1">
    <location>
        <begin position="7"/>
        <end position="18"/>
    </location>
</feature>
<dbReference type="GeneID" id="19470918"/>
<evidence type="ECO:0000313" key="3">
    <source>
        <dbReference type="Proteomes" id="UP000016922"/>
    </source>
</evidence>
<protein>
    <submittedName>
        <fullName evidence="2">Uncharacterized protein</fullName>
    </submittedName>
</protein>
<gene>
    <name evidence="2" type="ORF">GLAREA_11877</name>
</gene>
<dbReference type="Proteomes" id="UP000016922">
    <property type="component" value="Unassembled WGS sequence"/>
</dbReference>
<sequence>MHRPRLATQQCLNAQEYETSSTGSRSSSKPRVLQCQAHAWVEGGREMKGGAQVDKLVADARGRVEKVRIREFGERDRTSGRWKCGGWMDGWGCWRKGKVEDCWLALGCQRMRKAGPAGPEIAAQKRAAT</sequence>
<feature type="region of interest" description="Disordered" evidence="1">
    <location>
        <begin position="1"/>
        <end position="31"/>
    </location>
</feature>
<dbReference type="AlphaFoldDB" id="S3D1Y3"/>
<proteinExistence type="predicted"/>